<keyword evidence="3" id="KW-1185">Reference proteome</keyword>
<reference evidence="2" key="1">
    <citation type="submission" date="2016-06" db="EMBL/GenBank/DDBJ databases">
        <title>Draft Genome sequence of the fungus Inonotus baumii.</title>
        <authorList>
            <person name="Zhu H."/>
            <person name="Lin W."/>
        </authorList>
    </citation>
    <scope>NUCLEOTIDE SEQUENCE</scope>
    <source>
        <strain evidence="2">821</strain>
    </source>
</reference>
<dbReference type="InterPro" id="IPR032675">
    <property type="entry name" value="LRR_dom_sf"/>
</dbReference>
<evidence type="ECO:0000313" key="3">
    <source>
        <dbReference type="Proteomes" id="UP000757232"/>
    </source>
</evidence>
<feature type="region of interest" description="Disordered" evidence="1">
    <location>
        <begin position="551"/>
        <end position="580"/>
    </location>
</feature>
<protein>
    <recommendedName>
        <fullName evidence="4">F-box domain-containing protein</fullName>
    </recommendedName>
</protein>
<evidence type="ECO:0000256" key="1">
    <source>
        <dbReference type="SAM" id="MobiDB-lite"/>
    </source>
</evidence>
<dbReference type="Proteomes" id="UP000757232">
    <property type="component" value="Unassembled WGS sequence"/>
</dbReference>
<dbReference type="OrthoDB" id="268763at2759"/>
<accession>A0A9Q5HXL1</accession>
<organism evidence="2 3">
    <name type="scientific">Sanghuangporus baumii</name>
    <name type="common">Phellinus baumii</name>
    <dbReference type="NCBI Taxonomy" id="108892"/>
    <lineage>
        <taxon>Eukaryota</taxon>
        <taxon>Fungi</taxon>
        <taxon>Dikarya</taxon>
        <taxon>Basidiomycota</taxon>
        <taxon>Agaricomycotina</taxon>
        <taxon>Agaricomycetes</taxon>
        <taxon>Hymenochaetales</taxon>
        <taxon>Hymenochaetaceae</taxon>
        <taxon>Sanghuangporus</taxon>
    </lineage>
</organism>
<dbReference type="SUPFAM" id="SSF52047">
    <property type="entry name" value="RNI-like"/>
    <property type="match status" value="1"/>
</dbReference>
<dbReference type="AlphaFoldDB" id="A0A9Q5HXL1"/>
<evidence type="ECO:0000313" key="2">
    <source>
        <dbReference type="EMBL" id="OCB87849.1"/>
    </source>
</evidence>
<sequence>MLHLLKDPELTRYLLDFILDAPGGRRTVSRISRTCKVISEMALNSLWKELDSLLPLLSLMPGHLFKRARRPGQGFEKLPGPDDWKRVLVHGDRVRKIAYNESIGNVHPSIFTVIEQTKPRDYLLPNLRALHWKCESTDGLERSKLFLNPQLRSVTLEIGGGVPQEDLAEYLTVVSASTRLTALSITSPTRLPHYLPRLLQQQTTLEKVTLMAPGALSPSIGRWLSSIPSLRSLQIDVGDRSDGVIASFFNALPSSGKSSPGFSSPDIVMTPLSTAESTVIVNFSMEPGFKQLRHLSISGELSSATNFLARVTAPLESIELALDEPENEKEWRSLWLTVSRQFKHSLQSVVVSPSSNSRFADLIRSTSRGENAGRRLRLDGLENTEQSRIIFPSLTRFEVDLPQSRILLDQDLQHLATACPNLEVVKLCPLSRWPLQFGPPKVTLTGLALLTAGCRRLYTLHIPIHASRTENPTLFEIETSSRSLSTLHLGHSWVEDPFNVSIHLSHFAPYLDNLKFFREKNRPGYVEAHSLGWQRVSEILPQLQQLRLHERSHSQVHGFTRRSETPSDPASSPSYVRLPGTPPLLKSVSRAVQATPMTKDFGTQTKVNVRHKNISTKPVPSDMRDEAVDARPFVRDEQIDVRPKVAERAVEVRPHLVSRIVETLAIPEKVTTESSTSPIREKFEQNAISESHAESQPTGYFTRPVNYLADIINAVTPPIFLRLLSLFRFWALFANRTERTELTAS</sequence>
<name>A0A9Q5HXL1_SANBA</name>
<dbReference type="EMBL" id="LNZH02000187">
    <property type="protein sequence ID" value="OCB87849.1"/>
    <property type="molecule type" value="Genomic_DNA"/>
</dbReference>
<proteinExistence type="predicted"/>
<gene>
    <name evidence="2" type="ORF">A7U60_g4983</name>
</gene>
<comment type="caution">
    <text evidence="2">The sequence shown here is derived from an EMBL/GenBank/DDBJ whole genome shotgun (WGS) entry which is preliminary data.</text>
</comment>
<dbReference type="Gene3D" id="3.80.10.10">
    <property type="entry name" value="Ribonuclease Inhibitor"/>
    <property type="match status" value="1"/>
</dbReference>
<evidence type="ECO:0008006" key="4">
    <source>
        <dbReference type="Google" id="ProtNLM"/>
    </source>
</evidence>